<keyword evidence="11" id="KW-0965">Cell junction</keyword>
<dbReference type="RefSeq" id="XP_025788459.1">
    <property type="nucleotide sequence ID" value="XM_025932674.1"/>
</dbReference>
<protein>
    <recommendedName>
        <fullName evidence="15">Alpha-1-syntrophin</fullName>
    </recommendedName>
</protein>
<gene>
    <name evidence="20" type="primary">SNTA1</name>
</gene>
<dbReference type="InterPro" id="IPR041428">
    <property type="entry name" value="PHsplit_syntrophin"/>
</dbReference>
<keyword evidence="8" id="KW-0677">Repeat</keyword>
<evidence type="ECO:0000256" key="15">
    <source>
        <dbReference type="ARBA" id="ARBA00069046"/>
    </source>
</evidence>
<reference evidence="20" key="1">
    <citation type="submission" date="2025-08" db="UniProtKB">
        <authorList>
            <consortium name="RefSeq"/>
        </authorList>
    </citation>
    <scope>IDENTIFICATION</scope>
    <source>
        <tissue evidence="20">Blood</tissue>
    </source>
</reference>
<dbReference type="PANTHER" id="PTHR10554">
    <property type="entry name" value="SYNTROPHIN"/>
    <property type="match status" value="1"/>
</dbReference>
<evidence type="ECO:0000256" key="1">
    <source>
        <dbReference type="ARBA" id="ARBA00004245"/>
    </source>
</evidence>
<evidence type="ECO:0000256" key="12">
    <source>
        <dbReference type="ARBA" id="ARBA00023136"/>
    </source>
</evidence>
<name>A0A6P6IKX9_PUMCO</name>
<feature type="domain" description="PH" evidence="17">
    <location>
        <begin position="322"/>
        <end position="355"/>
    </location>
</feature>
<evidence type="ECO:0000256" key="4">
    <source>
        <dbReference type="ARBA" id="ARBA00010798"/>
    </source>
</evidence>
<dbReference type="Gene3D" id="2.30.29.30">
    <property type="entry name" value="Pleckstrin-homology domain (PH domain)/Phosphotyrosine-binding domain (PTB)"/>
    <property type="match status" value="1"/>
</dbReference>
<dbReference type="GO" id="GO:0016010">
    <property type="term" value="C:dystrophin-associated glycoprotein complex"/>
    <property type="evidence" value="ECO:0007669"/>
    <property type="project" value="TreeGrafter"/>
</dbReference>
<dbReference type="GO" id="GO:0070161">
    <property type="term" value="C:anchoring junction"/>
    <property type="evidence" value="ECO:0007669"/>
    <property type="project" value="UniProtKB-SubCell"/>
</dbReference>
<keyword evidence="9" id="KW-0106">Calcium</keyword>
<dbReference type="GO" id="GO:0005516">
    <property type="term" value="F:calmodulin binding"/>
    <property type="evidence" value="ECO:0007669"/>
    <property type="project" value="UniProtKB-KW"/>
</dbReference>
<accession>A0A6P6IKX9</accession>
<evidence type="ECO:0000256" key="16">
    <source>
        <dbReference type="SAM" id="MobiDB-lite"/>
    </source>
</evidence>
<evidence type="ECO:0000256" key="10">
    <source>
        <dbReference type="ARBA" id="ARBA00022860"/>
    </source>
</evidence>
<evidence type="ECO:0000256" key="5">
    <source>
        <dbReference type="ARBA" id="ARBA00022475"/>
    </source>
</evidence>
<dbReference type="SUPFAM" id="SSF50156">
    <property type="entry name" value="PDZ domain-like"/>
    <property type="match status" value="1"/>
</dbReference>
<dbReference type="Gene3D" id="2.30.42.10">
    <property type="match status" value="1"/>
</dbReference>
<dbReference type="Pfam" id="PF18012">
    <property type="entry name" value="PH_17"/>
    <property type="match status" value="1"/>
</dbReference>
<dbReference type="CTD" id="6640"/>
<dbReference type="GO" id="GO:0005198">
    <property type="term" value="F:structural molecule activity"/>
    <property type="evidence" value="ECO:0007669"/>
    <property type="project" value="InterPro"/>
</dbReference>
<dbReference type="CDD" id="cd06801">
    <property type="entry name" value="PDZ_syntrophin-like"/>
    <property type="match status" value="1"/>
</dbReference>
<feature type="region of interest" description="Disordered" evidence="16">
    <location>
        <begin position="90"/>
        <end position="134"/>
    </location>
</feature>
<dbReference type="GeneID" id="112869531"/>
<evidence type="ECO:0000256" key="6">
    <source>
        <dbReference type="ARBA" id="ARBA00022490"/>
    </source>
</evidence>
<evidence type="ECO:0000313" key="20">
    <source>
        <dbReference type="RefSeq" id="XP_025788459.1"/>
    </source>
</evidence>
<dbReference type="InterPro" id="IPR001478">
    <property type="entry name" value="PDZ"/>
</dbReference>
<keyword evidence="5" id="KW-1003">Cell membrane</keyword>
<evidence type="ECO:0000256" key="8">
    <source>
        <dbReference type="ARBA" id="ARBA00022737"/>
    </source>
</evidence>
<dbReference type="PANTHER" id="PTHR10554:SF6">
    <property type="entry name" value="ALPHA-1-SYNTROPHIN"/>
    <property type="match status" value="1"/>
</dbReference>
<dbReference type="SMART" id="SM00233">
    <property type="entry name" value="PH"/>
    <property type="match status" value="2"/>
</dbReference>
<dbReference type="InterPro" id="IPR001849">
    <property type="entry name" value="PH_domain"/>
</dbReference>
<evidence type="ECO:0000256" key="13">
    <source>
        <dbReference type="ARBA" id="ARBA00023203"/>
    </source>
</evidence>
<proteinExistence type="inferred from homology"/>
<dbReference type="InterPro" id="IPR055108">
    <property type="entry name" value="Syntrophin_4th"/>
</dbReference>
<keyword evidence="13" id="KW-0009">Actin-binding</keyword>
<dbReference type="Pfam" id="PF00595">
    <property type="entry name" value="PDZ"/>
    <property type="match status" value="1"/>
</dbReference>
<sequence>MAAPGAGSRGTEPARARRQQRAHLSPSKRPIPQLFQQGPLKEAILASPTIRRTPLEIGRVEYSPRNNTQWPQHREDKTILVREEVRWTPARPGLRGRGPHSFIRIASSEPSGPRRKRPGGLENPGRPGPPRDLGSAALLRASVSPIWPGAGGLSGAGACGAAGPSHAPLSLPPSRPAYAGSGGLGISIKGGRENKMPILISKIFKGLAADQTEALFVGDAILSVNGEDLSSATHDEAVQVLKKTGKEVVLEVKYMKEVSPYFKNSAGGTSVGWDSPPASPLQRQLSSPGPPPRDISDAKHISLKMAYVSRRCTPTDPEPRYLEICSADGQDTLFLRAKDEASAKSWAAAIQAQVNALMPWVKDELQALLAATSTAGSQDIKQIGWLTEQLPGGGTAPTLALLTEKELLLYCHLPQTREALSQPARTAPLIATRLVHSGPSKGSVPYDAELSFALRTGTRHGVDTHLFSVESPQELAAWTRQLVDGCHRAAEGVQEVSTACTWNGRPCTLSVHIDKGFTLWAAEPGAARAVLLRQPFEKLQMSSDDGASLLFLDFGGAEGEIQLDLHSCPKTMVFIIHSFLSAKVTRLGLLA</sequence>
<dbReference type="PROSITE" id="PS50106">
    <property type="entry name" value="PDZ"/>
    <property type="match status" value="1"/>
</dbReference>
<organism evidence="19 20">
    <name type="scientific">Puma concolor</name>
    <name type="common">Mountain lion</name>
    <name type="synonym">Felis concolor</name>
    <dbReference type="NCBI Taxonomy" id="9696"/>
    <lineage>
        <taxon>Eukaryota</taxon>
        <taxon>Metazoa</taxon>
        <taxon>Chordata</taxon>
        <taxon>Craniata</taxon>
        <taxon>Vertebrata</taxon>
        <taxon>Euteleostomi</taxon>
        <taxon>Mammalia</taxon>
        <taxon>Eutheria</taxon>
        <taxon>Laurasiatheria</taxon>
        <taxon>Carnivora</taxon>
        <taxon>Feliformia</taxon>
        <taxon>Felidae</taxon>
        <taxon>Felinae</taxon>
        <taxon>Puma</taxon>
    </lineage>
</organism>
<feature type="domain" description="PDZ" evidence="18">
    <location>
        <begin position="181"/>
        <end position="256"/>
    </location>
</feature>
<comment type="subcellular location">
    <subcellularLocation>
        <location evidence="3">Cell junction</location>
    </subcellularLocation>
    <subcellularLocation>
        <location evidence="2">Cell membrane</location>
        <location evidence="2">Sarcolemma</location>
        <topology evidence="2">Peripheral membrane protein</topology>
        <orientation evidence="2">Cytoplasmic side</orientation>
    </subcellularLocation>
    <subcellularLocation>
        <location evidence="1">Cytoplasm</location>
        <location evidence="1">Cytoskeleton</location>
    </subcellularLocation>
</comment>
<evidence type="ECO:0000256" key="2">
    <source>
        <dbReference type="ARBA" id="ARBA00004278"/>
    </source>
</evidence>
<dbReference type="KEGG" id="pcoo:112869531"/>
<comment type="similarity">
    <text evidence="4">Belongs to the syntrophin family.</text>
</comment>
<dbReference type="GO" id="GO:0003779">
    <property type="term" value="F:actin binding"/>
    <property type="evidence" value="ECO:0007669"/>
    <property type="project" value="UniProtKB-KW"/>
</dbReference>
<dbReference type="AlphaFoldDB" id="A0A6P6IKX9"/>
<keyword evidence="6" id="KW-0963">Cytoplasm</keyword>
<dbReference type="Proteomes" id="UP000515131">
    <property type="component" value="Unplaced"/>
</dbReference>
<feature type="domain" description="PH" evidence="17">
    <location>
        <begin position="379"/>
        <end position="487"/>
    </location>
</feature>
<evidence type="ECO:0000256" key="7">
    <source>
        <dbReference type="ARBA" id="ARBA00022553"/>
    </source>
</evidence>
<dbReference type="SMART" id="SM00228">
    <property type="entry name" value="PDZ"/>
    <property type="match status" value="1"/>
</dbReference>
<feature type="region of interest" description="Disordered" evidence="16">
    <location>
        <begin position="1"/>
        <end position="47"/>
    </location>
</feature>
<dbReference type="FunFam" id="2.30.42.10:FF:000052">
    <property type="entry name" value="Syntrophin beta 1"/>
    <property type="match status" value="1"/>
</dbReference>
<dbReference type="GO" id="GO:0031594">
    <property type="term" value="C:neuromuscular junction"/>
    <property type="evidence" value="ECO:0007669"/>
    <property type="project" value="TreeGrafter"/>
</dbReference>
<dbReference type="GO" id="GO:0005856">
    <property type="term" value="C:cytoskeleton"/>
    <property type="evidence" value="ECO:0007669"/>
    <property type="project" value="UniProtKB-SubCell"/>
</dbReference>
<keyword evidence="19" id="KW-1185">Reference proteome</keyword>
<dbReference type="InterPro" id="IPR011993">
    <property type="entry name" value="PH-like_dom_sf"/>
</dbReference>
<evidence type="ECO:0000256" key="11">
    <source>
        <dbReference type="ARBA" id="ARBA00022949"/>
    </source>
</evidence>
<evidence type="ECO:0000256" key="3">
    <source>
        <dbReference type="ARBA" id="ARBA00004282"/>
    </source>
</evidence>
<evidence type="ECO:0000259" key="17">
    <source>
        <dbReference type="PROSITE" id="PS50003"/>
    </source>
</evidence>
<keyword evidence="10" id="KW-0112">Calmodulin-binding</keyword>
<dbReference type="CDD" id="cd01258">
    <property type="entry name" value="PHsplit_syntrophin"/>
    <property type="match status" value="1"/>
</dbReference>
<evidence type="ECO:0000259" key="18">
    <source>
        <dbReference type="PROSITE" id="PS50106"/>
    </source>
</evidence>
<dbReference type="FunFam" id="2.30.29.30:FF:000329">
    <property type="entry name" value="alpha-1-syntrophin"/>
    <property type="match status" value="1"/>
</dbReference>
<dbReference type="GO" id="GO:0042383">
    <property type="term" value="C:sarcolemma"/>
    <property type="evidence" value="ECO:0007669"/>
    <property type="project" value="UniProtKB-SubCell"/>
</dbReference>
<dbReference type="Pfam" id="PF23012">
    <property type="entry name" value="Syntrophin_4th"/>
    <property type="match status" value="1"/>
</dbReference>
<evidence type="ECO:0000313" key="19">
    <source>
        <dbReference type="Proteomes" id="UP000515131"/>
    </source>
</evidence>
<evidence type="ECO:0000256" key="9">
    <source>
        <dbReference type="ARBA" id="ARBA00022837"/>
    </source>
</evidence>
<keyword evidence="7" id="KW-0597">Phosphoprotein</keyword>
<dbReference type="SUPFAM" id="SSF50729">
    <property type="entry name" value="PH domain-like"/>
    <property type="match status" value="1"/>
</dbReference>
<keyword evidence="12" id="KW-0472">Membrane</keyword>
<dbReference type="Pfam" id="PF00169">
    <property type="entry name" value="PH"/>
    <property type="match status" value="1"/>
</dbReference>
<dbReference type="InterPro" id="IPR015482">
    <property type="entry name" value="Syntrophin"/>
</dbReference>
<dbReference type="PROSITE" id="PS50003">
    <property type="entry name" value="PH_DOMAIN"/>
    <property type="match status" value="2"/>
</dbReference>
<dbReference type="InterPro" id="IPR036034">
    <property type="entry name" value="PDZ_sf"/>
</dbReference>
<feature type="region of interest" description="Disordered" evidence="16">
    <location>
        <begin position="272"/>
        <end position="295"/>
    </location>
</feature>
<keyword evidence="14" id="KW-0206">Cytoskeleton</keyword>
<evidence type="ECO:0000256" key="14">
    <source>
        <dbReference type="ARBA" id="ARBA00023212"/>
    </source>
</evidence>